<evidence type="ECO:0008006" key="7">
    <source>
        <dbReference type="Google" id="ProtNLM"/>
    </source>
</evidence>
<dbReference type="PANTHER" id="PTHR11728">
    <property type="entry name" value="GLYCEROL-3-PHOSPHATE DEHYDROGENASE"/>
    <property type="match status" value="1"/>
</dbReference>
<dbReference type="Gene3D" id="3.40.50.720">
    <property type="entry name" value="NAD(P)-binding Rossmann-like Domain"/>
    <property type="match status" value="1"/>
</dbReference>
<dbReference type="GO" id="GO:0005829">
    <property type="term" value="C:cytosol"/>
    <property type="evidence" value="ECO:0007669"/>
    <property type="project" value="TreeGrafter"/>
</dbReference>
<dbReference type="Pfam" id="PF07479">
    <property type="entry name" value="NAD_Gly3P_dh_C"/>
    <property type="match status" value="1"/>
</dbReference>
<proteinExistence type="inferred from homology"/>
<dbReference type="EMBL" id="UINC01018040">
    <property type="protein sequence ID" value="SVA75387.1"/>
    <property type="molecule type" value="Genomic_DNA"/>
</dbReference>
<protein>
    <recommendedName>
        <fullName evidence="7">Glycerol-3-phosphate dehydrogenase NAD-dependent N-terminal domain-containing protein</fullName>
    </recommendedName>
</protein>
<feature type="non-terminal residue" evidence="6">
    <location>
        <position position="1"/>
    </location>
</feature>
<evidence type="ECO:0000256" key="2">
    <source>
        <dbReference type="ARBA" id="ARBA00023002"/>
    </source>
</evidence>
<dbReference type="GO" id="GO:0046168">
    <property type="term" value="P:glycerol-3-phosphate catabolic process"/>
    <property type="evidence" value="ECO:0007669"/>
    <property type="project" value="InterPro"/>
</dbReference>
<dbReference type="SUPFAM" id="SSF51735">
    <property type="entry name" value="NAD(P)-binding Rossmann-fold domains"/>
    <property type="match status" value="1"/>
</dbReference>
<dbReference type="InterPro" id="IPR036291">
    <property type="entry name" value="NAD(P)-bd_dom_sf"/>
</dbReference>
<dbReference type="InterPro" id="IPR006109">
    <property type="entry name" value="G3P_DH_NAD-dep_C"/>
</dbReference>
<organism evidence="6">
    <name type="scientific">marine metagenome</name>
    <dbReference type="NCBI Taxonomy" id="408172"/>
    <lineage>
        <taxon>unclassified sequences</taxon>
        <taxon>metagenomes</taxon>
        <taxon>ecological metagenomes</taxon>
    </lineage>
</organism>
<dbReference type="SUPFAM" id="SSF48179">
    <property type="entry name" value="6-phosphogluconate dehydrogenase C-terminal domain-like"/>
    <property type="match status" value="1"/>
</dbReference>
<dbReference type="Pfam" id="PF01210">
    <property type="entry name" value="NAD_Gly3P_dh_N"/>
    <property type="match status" value="1"/>
</dbReference>
<keyword evidence="3" id="KW-0520">NAD</keyword>
<dbReference type="GO" id="GO:0051287">
    <property type="term" value="F:NAD binding"/>
    <property type="evidence" value="ECO:0007669"/>
    <property type="project" value="InterPro"/>
</dbReference>
<keyword evidence="2" id="KW-0560">Oxidoreductase</keyword>
<dbReference type="FunFam" id="3.40.50.720:FF:000019">
    <property type="entry name" value="Glycerol-3-phosphate dehydrogenase [NAD(P)+]"/>
    <property type="match status" value="1"/>
</dbReference>
<feature type="domain" description="Glycerol-3-phosphate dehydrogenase NAD-dependent N-terminal" evidence="4">
    <location>
        <begin position="1"/>
        <end position="154"/>
    </location>
</feature>
<evidence type="ECO:0000259" key="4">
    <source>
        <dbReference type="Pfam" id="PF01210"/>
    </source>
</evidence>
<sequence>VLGSGSWGTALAVQLARAGRDTVMWGIETHEIKKMSQQRSNTTYLPGVDFPDALNVTTELRDALTGSEDVLIAVPSHAFRETLERLDACQIPVKSLAWATKGLEPETGLLPHQVAEQVMPAQILTAVLSGPTFAAEVGAQLPSAVTIASKDEAYALRLAKSIATDNFRAYLSTDMVGVEVGGGTKNVLAIGAGISDGLGFGANSRALLITRGLIEMIRLGVSLGAQKDTFMGLSGAGDLMLTCTDDQSRNRRFGLALARGTTVDKALRESGQVVEGYYAAKSAHLVAARQKIDMPIIEQIYRVIYEGMNPEEAVTNLMRRPMAME</sequence>
<reference evidence="6" key="1">
    <citation type="submission" date="2018-05" db="EMBL/GenBank/DDBJ databases">
        <authorList>
            <person name="Lanie J.A."/>
            <person name="Ng W.-L."/>
            <person name="Kazmierczak K.M."/>
            <person name="Andrzejewski T.M."/>
            <person name="Davidsen T.M."/>
            <person name="Wayne K.J."/>
            <person name="Tettelin H."/>
            <person name="Glass J.I."/>
            <person name="Rusch D."/>
            <person name="Podicherti R."/>
            <person name="Tsui H.-C.T."/>
            <person name="Winkler M.E."/>
        </authorList>
    </citation>
    <scope>NUCLEOTIDE SEQUENCE</scope>
</reference>
<feature type="domain" description="Glycerol-3-phosphate dehydrogenase NAD-dependent C-terminal" evidence="5">
    <location>
        <begin position="174"/>
        <end position="314"/>
    </location>
</feature>
<dbReference type="InterPro" id="IPR006168">
    <property type="entry name" value="G3P_DH_NAD-dep"/>
</dbReference>
<dbReference type="HAMAP" id="MF_00394">
    <property type="entry name" value="NAD_Glyc3P_dehydrog"/>
    <property type="match status" value="1"/>
</dbReference>
<dbReference type="PRINTS" id="PR00077">
    <property type="entry name" value="GPDHDRGNASE"/>
</dbReference>
<accession>A0A381YG50</accession>
<dbReference type="FunFam" id="1.10.1040.10:FF:000001">
    <property type="entry name" value="Glycerol-3-phosphate dehydrogenase [NAD(P)+]"/>
    <property type="match status" value="1"/>
</dbReference>
<name>A0A381YG50_9ZZZZ</name>
<dbReference type="GO" id="GO:0046474">
    <property type="term" value="P:glycerophospholipid biosynthetic process"/>
    <property type="evidence" value="ECO:0007669"/>
    <property type="project" value="TreeGrafter"/>
</dbReference>
<dbReference type="InterPro" id="IPR008927">
    <property type="entry name" value="6-PGluconate_DH-like_C_sf"/>
</dbReference>
<comment type="similarity">
    <text evidence="1">Belongs to the NAD-dependent glycerol-3-phosphate dehydrogenase family.</text>
</comment>
<evidence type="ECO:0000256" key="1">
    <source>
        <dbReference type="ARBA" id="ARBA00011009"/>
    </source>
</evidence>
<dbReference type="NCBIfam" id="NF000940">
    <property type="entry name" value="PRK00094.1-2"/>
    <property type="match status" value="1"/>
</dbReference>
<gene>
    <name evidence="6" type="ORF">METZ01_LOCUS128241</name>
</gene>
<dbReference type="Gene3D" id="1.10.1040.10">
    <property type="entry name" value="N-(1-d-carboxylethyl)-l-norvaline Dehydrogenase, domain 2"/>
    <property type="match status" value="1"/>
</dbReference>
<dbReference type="GO" id="GO:0047952">
    <property type="term" value="F:glycerol-3-phosphate dehydrogenase [NAD(P)+] activity"/>
    <property type="evidence" value="ECO:0007669"/>
    <property type="project" value="TreeGrafter"/>
</dbReference>
<dbReference type="PIRSF" id="PIRSF000114">
    <property type="entry name" value="Glycerol-3-P_dh"/>
    <property type="match status" value="1"/>
</dbReference>
<dbReference type="InterPro" id="IPR013328">
    <property type="entry name" value="6PGD_dom2"/>
</dbReference>
<dbReference type="AlphaFoldDB" id="A0A381YG50"/>
<dbReference type="InterPro" id="IPR011128">
    <property type="entry name" value="G3P_DH_NAD-dep_N"/>
</dbReference>
<dbReference type="PANTHER" id="PTHR11728:SF1">
    <property type="entry name" value="GLYCEROL-3-PHOSPHATE DEHYDROGENASE [NAD(+)] 2, CHLOROPLASTIC"/>
    <property type="match status" value="1"/>
</dbReference>
<evidence type="ECO:0000259" key="5">
    <source>
        <dbReference type="Pfam" id="PF07479"/>
    </source>
</evidence>
<dbReference type="GO" id="GO:0005975">
    <property type="term" value="P:carbohydrate metabolic process"/>
    <property type="evidence" value="ECO:0007669"/>
    <property type="project" value="InterPro"/>
</dbReference>
<dbReference type="NCBIfam" id="NF000942">
    <property type="entry name" value="PRK00094.1-4"/>
    <property type="match status" value="1"/>
</dbReference>
<evidence type="ECO:0000313" key="6">
    <source>
        <dbReference type="EMBL" id="SVA75387.1"/>
    </source>
</evidence>
<evidence type="ECO:0000256" key="3">
    <source>
        <dbReference type="ARBA" id="ARBA00023027"/>
    </source>
</evidence>